<dbReference type="Proteomes" id="UP001549321">
    <property type="component" value="Unassembled WGS sequence"/>
</dbReference>
<dbReference type="RefSeq" id="WP_354550603.1">
    <property type="nucleotide sequence ID" value="NZ_JBEPSM010000001.1"/>
</dbReference>
<reference evidence="3 4" key="1">
    <citation type="submission" date="2024-06" db="EMBL/GenBank/DDBJ databases">
        <title>Sorghum-associated microbial communities from plants grown in Nebraska, USA.</title>
        <authorList>
            <person name="Schachtman D."/>
        </authorList>
    </citation>
    <scope>NUCLEOTIDE SEQUENCE [LARGE SCALE GENOMIC DNA]</scope>
    <source>
        <strain evidence="3 4">3207</strain>
    </source>
</reference>
<dbReference type="Gene3D" id="1.10.8.350">
    <property type="entry name" value="Bacterial muramidase"/>
    <property type="match status" value="1"/>
</dbReference>
<dbReference type="PANTHER" id="PTHR30163">
    <property type="entry name" value="MEMBRANE-BOUND LYTIC MUREIN TRANSGLYCOSYLASE B"/>
    <property type="match status" value="1"/>
</dbReference>
<comment type="caution">
    <text evidence="3">The sequence shown here is derived from an EMBL/GenBank/DDBJ whole genome shotgun (WGS) entry which is preliminary data.</text>
</comment>
<dbReference type="EMBL" id="JBEPSM010000001">
    <property type="protein sequence ID" value="MET4634016.1"/>
    <property type="molecule type" value="Genomic_DNA"/>
</dbReference>
<evidence type="ECO:0000313" key="3">
    <source>
        <dbReference type="EMBL" id="MET4634016.1"/>
    </source>
</evidence>
<dbReference type="InterPro" id="IPR031304">
    <property type="entry name" value="SLT_2"/>
</dbReference>
<name>A0ABV2R014_9HYPH</name>
<organism evidence="3 4">
    <name type="scientific">Kaistia defluvii</name>
    <dbReference type="NCBI Taxonomy" id="410841"/>
    <lineage>
        <taxon>Bacteria</taxon>
        <taxon>Pseudomonadati</taxon>
        <taxon>Pseudomonadota</taxon>
        <taxon>Alphaproteobacteria</taxon>
        <taxon>Hyphomicrobiales</taxon>
        <taxon>Kaistiaceae</taxon>
        <taxon>Kaistia</taxon>
    </lineage>
</organism>
<dbReference type="InterPro" id="IPR043426">
    <property type="entry name" value="MltB-like"/>
</dbReference>
<keyword evidence="4" id="KW-1185">Reference proteome</keyword>
<dbReference type="PANTHER" id="PTHR30163:SF8">
    <property type="entry name" value="LYTIC MUREIN TRANSGLYCOSYLASE"/>
    <property type="match status" value="1"/>
</dbReference>
<feature type="chain" id="PRO_5045886207" evidence="1">
    <location>
        <begin position="19"/>
        <end position="275"/>
    </location>
</feature>
<dbReference type="InterPro" id="IPR023346">
    <property type="entry name" value="Lysozyme-like_dom_sf"/>
</dbReference>
<dbReference type="SUPFAM" id="SSF53955">
    <property type="entry name" value="Lysozyme-like"/>
    <property type="match status" value="1"/>
</dbReference>
<evidence type="ECO:0000313" key="4">
    <source>
        <dbReference type="Proteomes" id="UP001549321"/>
    </source>
</evidence>
<keyword evidence="1" id="KW-0732">Signal</keyword>
<dbReference type="Gene3D" id="1.10.530.10">
    <property type="match status" value="1"/>
</dbReference>
<evidence type="ECO:0000256" key="1">
    <source>
        <dbReference type="SAM" id="SignalP"/>
    </source>
</evidence>
<dbReference type="NCBIfam" id="TIGR02283">
    <property type="entry name" value="MltB_2"/>
    <property type="match status" value="1"/>
</dbReference>
<dbReference type="Pfam" id="PF13406">
    <property type="entry name" value="SLT_2"/>
    <property type="match status" value="1"/>
</dbReference>
<feature type="signal peptide" evidence="1">
    <location>
        <begin position="1"/>
        <end position="18"/>
    </location>
</feature>
<feature type="domain" description="Transglycosylase SLT" evidence="2">
    <location>
        <begin position="36"/>
        <end position="242"/>
    </location>
</feature>
<accession>A0ABV2R014</accession>
<dbReference type="CDD" id="cd13399">
    <property type="entry name" value="Slt35-like"/>
    <property type="match status" value="1"/>
</dbReference>
<evidence type="ECO:0000259" key="2">
    <source>
        <dbReference type="Pfam" id="PF13406"/>
    </source>
</evidence>
<protein>
    <submittedName>
        <fullName evidence="3">Lytic murein transglycosylase</fullName>
    </submittedName>
</protein>
<sequence length="275" mass="29947">MKISKLRLSALVLSVALAAGLGRAEAATCGKDPAQFGAWLQDFKAEAVSSGISRSVVDQALAGVTYDPRVIKLDRNQKHFAQPFEVYAKRVVSPGRVAKGKQLMQRYASTLAAIEKTYGVPGPILIAIWGMETDFGAGSGNMSTFRSLATLAFDCRRTDFFQDQLMAALKIVQRGDLSPAQMKGAWAGELGQTQFLPTSYIRFAVDFDRNGHADLRNSPIDVLASTANYLKGYGWQRGGSWEEGSHNFAVLREWNKAGVYAKSAALFADKLVGKR</sequence>
<proteinExistence type="predicted"/>
<dbReference type="InterPro" id="IPR011970">
    <property type="entry name" value="MltB_2"/>
</dbReference>
<gene>
    <name evidence="3" type="ORF">ABIE08_001929</name>
</gene>